<evidence type="ECO:0000256" key="2">
    <source>
        <dbReference type="ARBA" id="ARBA00022636"/>
    </source>
</evidence>
<dbReference type="RefSeq" id="WP_017674837.1">
    <property type="nucleotide sequence ID" value="NZ_FMZQ01000025.1"/>
</dbReference>
<organism evidence="4 5">
    <name type="scientific">Ectopseudomonas chengduensis</name>
    <dbReference type="NCBI Taxonomy" id="489632"/>
    <lineage>
        <taxon>Bacteria</taxon>
        <taxon>Pseudomonadati</taxon>
        <taxon>Pseudomonadota</taxon>
        <taxon>Gammaproteobacteria</taxon>
        <taxon>Pseudomonadales</taxon>
        <taxon>Pseudomonadaceae</taxon>
        <taxon>Ectopseudomonas</taxon>
    </lineage>
</organism>
<name>A0A1G6WKU9_9GAMM</name>
<keyword evidence="5" id="KW-1185">Reference proteome</keyword>
<dbReference type="InterPro" id="IPR001633">
    <property type="entry name" value="EAL_dom"/>
</dbReference>
<evidence type="ECO:0000259" key="3">
    <source>
        <dbReference type="PROSITE" id="PS50883"/>
    </source>
</evidence>
<dbReference type="InterPro" id="IPR035919">
    <property type="entry name" value="EAL_sf"/>
</dbReference>
<dbReference type="PANTHER" id="PTHR33121:SF70">
    <property type="entry name" value="SIGNALING PROTEIN YKOW"/>
    <property type="match status" value="1"/>
</dbReference>
<dbReference type="FunFam" id="3.20.20.450:FF:000001">
    <property type="entry name" value="Cyclic di-GMP phosphodiesterase yahA"/>
    <property type="match status" value="1"/>
</dbReference>
<accession>A0A1G6WKU9</accession>
<dbReference type="GO" id="GO:0071111">
    <property type="term" value="F:cyclic-guanylate-specific phosphodiesterase activity"/>
    <property type="evidence" value="ECO:0007669"/>
    <property type="project" value="UniProtKB-EC"/>
</dbReference>
<dbReference type="CDD" id="cd01948">
    <property type="entry name" value="EAL"/>
    <property type="match status" value="1"/>
</dbReference>
<dbReference type="InterPro" id="IPR050706">
    <property type="entry name" value="Cyclic-di-GMP_PDE-like"/>
</dbReference>
<gene>
    <name evidence="4" type="ORF">SAMN05216576_12526</name>
</gene>
<dbReference type="SUPFAM" id="SSF141868">
    <property type="entry name" value="EAL domain-like"/>
    <property type="match status" value="1"/>
</dbReference>
<evidence type="ECO:0000313" key="5">
    <source>
        <dbReference type="Proteomes" id="UP000199467"/>
    </source>
</evidence>
<evidence type="ECO:0000313" key="4">
    <source>
        <dbReference type="EMBL" id="SDD66468.1"/>
    </source>
</evidence>
<protein>
    <recommendedName>
        <fullName evidence="1">cyclic-guanylate-specific phosphodiesterase</fullName>
        <ecNumber evidence="1">3.1.4.52</ecNumber>
    </recommendedName>
</protein>
<feature type="domain" description="EAL" evidence="3">
    <location>
        <begin position="198"/>
        <end position="452"/>
    </location>
</feature>
<dbReference type="Gene3D" id="3.20.20.450">
    <property type="entry name" value="EAL domain"/>
    <property type="match status" value="1"/>
</dbReference>
<reference evidence="5" key="1">
    <citation type="submission" date="2016-10" db="EMBL/GenBank/DDBJ databases">
        <authorList>
            <person name="Varghese N."/>
            <person name="Submissions S."/>
        </authorList>
    </citation>
    <scope>NUCLEOTIDE SEQUENCE [LARGE SCALE GENOMIC DNA]</scope>
    <source>
        <strain evidence="5">DSM 26382</strain>
    </source>
</reference>
<dbReference type="Pfam" id="PF00563">
    <property type="entry name" value="EAL"/>
    <property type="match status" value="1"/>
</dbReference>
<dbReference type="SMART" id="SM00052">
    <property type="entry name" value="EAL"/>
    <property type="match status" value="1"/>
</dbReference>
<evidence type="ECO:0000256" key="1">
    <source>
        <dbReference type="ARBA" id="ARBA00012282"/>
    </source>
</evidence>
<keyword evidence="2" id="KW-0973">c-di-GMP</keyword>
<dbReference type="PANTHER" id="PTHR33121">
    <property type="entry name" value="CYCLIC DI-GMP PHOSPHODIESTERASE PDEF"/>
    <property type="match status" value="1"/>
</dbReference>
<dbReference type="AlphaFoldDB" id="A0A1G6WKU9"/>
<sequence length="453" mass="50725">MPSLSSFGRRVRKLWHGADLALVGQRRERRMRMLSSLVMIVMGLLWGLFFSSRGYWAIVIMDVTIILSGVAVFALTLRNQARSANLILFGALILIVVASTLLLDPPTLMAPRATHLYLLPVAVGALMAFRDEPLWLRYGMSLFCLLLFVALAASNWRPTDLYALPDDVRIVGSWVQGVAAMALFFLLLHILQSDTAERSELDRDLRAAIREQQFVLYYQPQLNGAGRVIGAELLIRWQHPQRGLLAPGEFIDHAENTGLIIPIGQWVLEQTAAQLRRWKDDPLFGDLGLAVNISQKQFSQSSFVAEILGLIERHGIDARRLELELTETLIVHDMEDLTRKMTALVEHGVRFSLDDFGTGFSSLSHLKRLPLSKLKIDRSFICDVLTDANSETIVRTVIALGQSMGMTVIAEGVETEAQRRFLADNGCTQFQGYLLGRPMPLADFSTFVQRHNG</sequence>
<dbReference type="Proteomes" id="UP000199467">
    <property type="component" value="Unassembled WGS sequence"/>
</dbReference>
<dbReference type="EC" id="3.1.4.52" evidence="1"/>
<dbReference type="EMBL" id="FMZQ01000025">
    <property type="protein sequence ID" value="SDD66468.1"/>
    <property type="molecule type" value="Genomic_DNA"/>
</dbReference>
<dbReference type="GeneID" id="83642661"/>
<proteinExistence type="predicted"/>
<dbReference type="PROSITE" id="PS50883">
    <property type="entry name" value="EAL"/>
    <property type="match status" value="1"/>
</dbReference>